<dbReference type="OrthoDB" id="9794638at2"/>
<evidence type="ECO:0000313" key="6">
    <source>
        <dbReference type="EMBL" id="SMC00234.1"/>
    </source>
</evidence>
<organism evidence="6 7">
    <name type="scientific">Hymenobacter roseosalivarius DSM 11622</name>
    <dbReference type="NCBI Taxonomy" id="645990"/>
    <lineage>
        <taxon>Bacteria</taxon>
        <taxon>Pseudomonadati</taxon>
        <taxon>Bacteroidota</taxon>
        <taxon>Cytophagia</taxon>
        <taxon>Cytophagales</taxon>
        <taxon>Hymenobacteraceae</taxon>
        <taxon>Hymenobacter</taxon>
    </lineage>
</organism>
<reference evidence="6 7" key="1">
    <citation type="submission" date="2017-04" db="EMBL/GenBank/DDBJ databases">
        <authorList>
            <person name="Afonso C.L."/>
            <person name="Miller P.J."/>
            <person name="Scott M.A."/>
            <person name="Spackman E."/>
            <person name="Goraichik I."/>
            <person name="Dimitrov K.M."/>
            <person name="Suarez D.L."/>
            <person name="Swayne D.E."/>
        </authorList>
    </citation>
    <scope>NUCLEOTIDE SEQUENCE [LARGE SCALE GENOMIC DNA]</scope>
    <source>
        <strain evidence="6 7">DSM 11622</strain>
    </source>
</reference>
<accession>A0A1W1W564</accession>
<dbReference type="PANTHER" id="PTHR33798">
    <property type="entry name" value="FLAVOPROTEIN OXYGENASE"/>
    <property type="match status" value="1"/>
</dbReference>
<evidence type="ECO:0000256" key="2">
    <source>
        <dbReference type="ARBA" id="ARBA00022630"/>
    </source>
</evidence>
<evidence type="ECO:0000259" key="5">
    <source>
        <dbReference type="SMART" id="SM00903"/>
    </source>
</evidence>
<dbReference type="GO" id="GO:0016646">
    <property type="term" value="F:oxidoreductase activity, acting on the CH-NH group of donors, NAD or NADP as acceptor"/>
    <property type="evidence" value="ECO:0007669"/>
    <property type="project" value="UniProtKB-ARBA"/>
</dbReference>
<dbReference type="AlphaFoldDB" id="A0A1W1W564"/>
<evidence type="ECO:0000256" key="4">
    <source>
        <dbReference type="ARBA" id="ARBA00038054"/>
    </source>
</evidence>
<dbReference type="GO" id="GO:0010181">
    <property type="term" value="F:FMN binding"/>
    <property type="evidence" value="ECO:0007669"/>
    <property type="project" value="InterPro"/>
</dbReference>
<evidence type="ECO:0000256" key="3">
    <source>
        <dbReference type="ARBA" id="ARBA00022643"/>
    </source>
</evidence>
<dbReference type="SUPFAM" id="SSF50475">
    <property type="entry name" value="FMN-binding split barrel"/>
    <property type="match status" value="1"/>
</dbReference>
<dbReference type="EMBL" id="FWWW01000099">
    <property type="protein sequence ID" value="SMC00234.1"/>
    <property type="molecule type" value="Genomic_DNA"/>
</dbReference>
<keyword evidence="7" id="KW-1185">Reference proteome</keyword>
<dbReference type="STRING" id="645990.SAMN00120144_1664"/>
<gene>
    <name evidence="6" type="ORF">SAMN00120144_1664</name>
</gene>
<dbReference type="Gene3D" id="2.30.110.10">
    <property type="entry name" value="Electron Transport, Fmn-binding Protein, Chain A"/>
    <property type="match status" value="1"/>
</dbReference>
<keyword evidence="2" id="KW-0285">Flavoprotein</keyword>
<name>A0A1W1W564_9BACT</name>
<evidence type="ECO:0000256" key="1">
    <source>
        <dbReference type="ARBA" id="ARBA00001917"/>
    </source>
</evidence>
<proteinExistence type="inferred from homology"/>
<dbReference type="RefSeq" id="WP_084447604.1">
    <property type="nucleotide sequence ID" value="NZ_FWWW01000099.1"/>
</dbReference>
<sequence length="311" mass="34167">MSAPPAFRTIDPATIKPSELHPFLVGAVAPRPVAFASTVDVEGNVNLSPYSFFNCFGSNPPILVFSPANRVRDNSQKHTLQNVREVPEVVIHICDYAMVEQMSLASTEYEKGVNEFVKAGFTELPSQKVKPPRVAEAPAAFECVVEQVIELGQNNGAGNLVICRVVMAHFREDILLPSGTGIDPFKLDAIARLGGDWYCRAAGSGLFEVPKPNRNMGIGIDQLPEHMRNSNVLTGNELGRLANIEATALPTAAQVADFRNEPLVAYTLNRYEKAPQELKKQLVLLGRQFLEEKRLVEAWKTLLLAELQGSF</sequence>
<protein>
    <submittedName>
        <fullName evidence="6">Flavin reductase domain protein FMN-binding</fullName>
    </submittedName>
</protein>
<evidence type="ECO:0000313" key="7">
    <source>
        <dbReference type="Proteomes" id="UP000192266"/>
    </source>
</evidence>
<dbReference type="InterPro" id="IPR002563">
    <property type="entry name" value="Flavin_Rdtase-like_dom"/>
</dbReference>
<comment type="cofactor">
    <cofactor evidence="1">
        <name>FMN</name>
        <dbReference type="ChEBI" id="CHEBI:58210"/>
    </cofactor>
</comment>
<dbReference type="PANTHER" id="PTHR33798:SF5">
    <property type="entry name" value="FLAVIN REDUCTASE LIKE DOMAIN-CONTAINING PROTEIN"/>
    <property type="match status" value="1"/>
</dbReference>
<feature type="domain" description="Flavin reductase like" evidence="5">
    <location>
        <begin position="26"/>
        <end position="183"/>
    </location>
</feature>
<dbReference type="Proteomes" id="UP000192266">
    <property type="component" value="Unassembled WGS sequence"/>
</dbReference>
<dbReference type="SMART" id="SM00903">
    <property type="entry name" value="Flavin_Reduct"/>
    <property type="match status" value="1"/>
</dbReference>
<keyword evidence="3" id="KW-0288">FMN</keyword>
<comment type="similarity">
    <text evidence="4">Belongs to the flavoredoxin family.</text>
</comment>
<dbReference type="Pfam" id="PF01613">
    <property type="entry name" value="Flavin_Reduct"/>
    <property type="match status" value="1"/>
</dbReference>
<dbReference type="InterPro" id="IPR012349">
    <property type="entry name" value="Split_barrel_FMN-bd"/>
</dbReference>